<evidence type="ECO:0000256" key="4">
    <source>
        <dbReference type="ARBA" id="ARBA00023136"/>
    </source>
</evidence>
<feature type="transmembrane region" description="Helical" evidence="5">
    <location>
        <begin position="45"/>
        <end position="64"/>
    </location>
</feature>
<evidence type="ECO:0000256" key="6">
    <source>
        <dbReference type="SAM" id="MobiDB-lite"/>
    </source>
</evidence>
<dbReference type="PANTHER" id="PTHR12483:SF27">
    <property type="entry name" value="COPPER TRANSPORT PROTEIN CTR1"/>
    <property type="match status" value="1"/>
</dbReference>
<comment type="caution">
    <text evidence="7">The sequence shown here is derived from an EMBL/GenBank/DDBJ whole genome shotgun (WGS) entry which is preliminary data.</text>
</comment>
<comment type="similarity">
    <text evidence="5">Belongs to the copper transporter (Ctr) (TC 1.A.56) family. SLC31A subfamily.</text>
</comment>
<dbReference type="Proteomes" id="UP001556367">
    <property type="component" value="Unassembled WGS sequence"/>
</dbReference>
<evidence type="ECO:0000256" key="3">
    <source>
        <dbReference type="ARBA" id="ARBA00022989"/>
    </source>
</evidence>
<evidence type="ECO:0000256" key="2">
    <source>
        <dbReference type="ARBA" id="ARBA00022692"/>
    </source>
</evidence>
<dbReference type="Pfam" id="PF04145">
    <property type="entry name" value="Ctr"/>
    <property type="match status" value="1"/>
</dbReference>
<feature type="compositionally biased region" description="Polar residues" evidence="6">
    <location>
        <begin position="104"/>
        <end position="120"/>
    </location>
</feature>
<keyword evidence="5" id="KW-0813">Transport</keyword>
<evidence type="ECO:0000256" key="5">
    <source>
        <dbReference type="RuleBase" id="RU367022"/>
    </source>
</evidence>
<dbReference type="InterPro" id="IPR007274">
    <property type="entry name" value="Cop_transporter"/>
</dbReference>
<comment type="subcellular location">
    <subcellularLocation>
        <location evidence="1 5">Membrane</location>
        <topology evidence="1 5">Multi-pass membrane protein</topology>
    </subcellularLocation>
</comment>
<feature type="region of interest" description="Disordered" evidence="6">
    <location>
        <begin position="104"/>
        <end position="135"/>
    </location>
</feature>
<keyword evidence="2 5" id="KW-0812">Transmembrane</keyword>
<proteinExistence type="inferred from homology"/>
<feature type="transmembrane region" description="Helical" evidence="5">
    <location>
        <begin position="160"/>
        <end position="186"/>
    </location>
</feature>
<evidence type="ECO:0000313" key="8">
    <source>
        <dbReference type="Proteomes" id="UP001556367"/>
    </source>
</evidence>
<organism evidence="7 8">
    <name type="scientific">Hohenbuehelia grisea</name>
    <dbReference type="NCBI Taxonomy" id="104357"/>
    <lineage>
        <taxon>Eukaryota</taxon>
        <taxon>Fungi</taxon>
        <taxon>Dikarya</taxon>
        <taxon>Basidiomycota</taxon>
        <taxon>Agaricomycotina</taxon>
        <taxon>Agaricomycetes</taxon>
        <taxon>Agaricomycetidae</taxon>
        <taxon>Agaricales</taxon>
        <taxon>Pleurotineae</taxon>
        <taxon>Pleurotaceae</taxon>
        <taxon>Hohenbuehelia</taxon>
    </lineage>
</organism>
<protein>
    <recommendedName>
        <fullName evidence="5">Copper transport protein</fullName>
    </recommendedName>
</protein>
<accession>A0ABR3J5I0</accession>
<keyword evidence="5" id="KW-0186">Copper</keyword>
<dbReference type="PANTHER" id="PTHR12483">
    <property type="entry name" value="SOLUTE CARRIER FAMILY 31 COPPER TRANSPORTERS"/>
    <property type="match status" value="1"/>
</dbReference>
<keyword evidence="4 5" id="KW-0472">Membrane</keyword>
<sequence length="202" mass="22343">MSHGHGDMDMGDGSGGMSMMMMVPYLHFAGGDTLFFKSWQPSSPAAIAGASVGLFFLALFERFFSVMRSVMEAHWRRRAASIMQTPSCHETKVTSPLLDQNKDAAQSSDEISVSNNGIQETSRRSSQQPTRPRRRFQRTIAPFIPSHDFARGAMYAGQTLLAYILMLAVMTFQAAYIISIIVGLAMGEILFGRIGVRHDFAH</sequence>
<keyword evidence="5" id="KW-0187">Copper transport</keyword>
<keyword evidence="5" id="KW-0406">Ion transport</keyword>
<evidence type="ECO:0000313" key="7">
    <source>
        <dbReference type="EMBL" id="KAL0950889.1"/>
    </source>
</evidence>
<evidence type="ECO:0000256" key="1">
    <source>
        <dbReference type="ARBA" id="ARBA00004141"/>
    </source>
</evidence>
<name>A0ABR3J5I0_9AGAR</name>
<reference evidence="8" key="1">
    <citation type="submission" date="2024-06" db="EMBL/GenBank/DDBJ databases">
        <title>Multi-omics analyses provide insights into the biosynthesis of the anticancer antibiotic pleurotin in Hohenbuehelia grisea.</title>
        <authorList>
            <person name="Weaver J.A."/>
            <person name="Alberti F."/>
        </authorList>
    </citation>
    <scope>NUCLEOTIDE SEQUENCE [LARGE SCALE GENOMIC DNA]</scope>
    <source>
        <strain evidence="8">T-177</strain>
    </source>
</reference>
<dbReference type="EMBL" id="JASNQZ010000011">
    <property type="protein sequence ID" value="KAL0950889.1"/>
    <property type="molecule type" value="Genomic_DNA"/>
</dbReference>
<gene>
    <name evidence="7" type="ORF">HGRIS_007648</name>
</gene>
<keyword evidence="3 5" id="KW-1133">Transmembrane helix</keyword>
<keyword evidence="8" id="KW-1185">Reference proteome</keyword>